<evidence type="ECO:0000256" key="4">
    <source>
        <dbReference type="ARBA" id="ARBA00023002"/>
    </source>
</evidence>
<comment type="cofactor">
    <cofactor evidence="1">
        <name>FAD</name>
        <dbReference type="ChEBI" id="CHEBI:57692"/>
    </cofactor>
</comment>
<evidence type="ECO:0000256" key="5">
    <source>
        <dbReference type="ARBA" id="ARBA00023033"/>
    </source>
</evidence>
<keyword evidence="7" id="KW-1185">Reference proteome</keyword>
<dbReference type="EMBL" id="LXTC01000002">
    <property type="protein sequence ID" value="OBA22379.1"/>
    <property type="molecule type" value="Genomic_DNA"/>
</dbReference>
<dbReference type="PANTHER" id="PTHR47178:SF1">
    <property type="entry name" value="FAD-BINDING DOMAIN-CONTAINING PROTEIN-RELATED"/>
    <property type="match status" value="1"/>
</dbReference>
<keyword evidence="5" id="KW-0503">Monooxygenase</keyword>
<dbReference type="RefSeq" id="XP_018712875.1">
    <property type="nucleotide sequence ID" value="XM_018857249.1"/>
</dbReference>
<protein>
    <submittedName>
        <fullName evidence="6">FAD/NAD(P)-binding domain-containing protein</fullName>
    </submittedName>
</protein>
<dbReference type="InterPro" id="IPR036188">
    <property type="entry name" value="FAD/NAD-bd_sf"/>
</dbReference>
<evidence type="ECO:0000313" key="7">
    <source>
        <dbReference type="Proteomes" id="UP000092555"/>
    </source>
</evidence>
<evidence type="ECO:0000256" key="2">
    <source>
        <dbReference type="ARBA" id="ARBA00022630"/>
    </source>
</evidence>
<gene>
    <name evidence="6" type="ORF">METBIDRAFT_40263</name>
</gene>
<dbReference type="SUPFAM" id="SSF51905">
    <property type="entry name" value="FAD/NAD(P)-binding domain"/>
    <property type="match status" value="1"/>
</dbReference>
<proteinExistence type="predicted"/>
<dbReference type="STRING" id="869754.A0A1A0HE44"/>
<dbReference type="AlphaFoldDB" id="A0A1A0HE44"/>
<dbReference type="Gene3D" id="3.50.50.60">
    <property type="entry name" value="FAD/NAD(P)-binding domain"/>
    <property type="match status" value="1"/>
</dbReference>
<evidence type="ECO:0000256" key="3">
    <source>
        <dbReference type="ARBA" id="ARBA00022827"/>
    </source>
</evidence>
<dbReference type="PANTHER" id="PTHR47178">
    <property type="entry name" value="MONOOXYGENASE, FAD-BINDING"/>
    <property type="match status" value="1"/>
</dbReference>
<comment type="caution">
    <text evidence="6">The sequence shown here is derived from an EMBL/GenBank/DDBJ whole genome shotgun (WGS) entry which is preliminary data.</text>
</comment>
<reference evidence="6 7" key="1">
    <citation type="submission" date="2016-05" db="EMBL/GenBank/DDBJ databases">
        <title>Comparative genomics of biotechnologically important yeasts.</title>
        <authorList>
            <consortium name="DOE Joint Genome Institute"/>
            <person name="Riley R."/>
            <person name="Haridas S."/>
            <person name="Wolfe K.H."/>
            <person name="Lopes M.R."/>
            <person name="Hittinger C.T."/>
            <person name="Goker M."/>
            <person name="Salamov A."/>
            <person name="Wisecaver J."/>
            <person name="Long T.M."/>
            <person name="Aerts A.L."/>
            <person name="Barry K."/>
            <person name="Choi C."/>
            <person name="Clum A."/>
            <person name="Coughlan A.Y."/>
            <person name="Deshpande S."/>
            <person name="Douglass A.P."/>
            <person name="Hanson S.J."/>
            <person name="Klenk H.-P."/>
            <person name="LaButti K."/>
            <person name="Lapidus A."/>
            <person name="Lindquist E."/>
            <person name="Lipzen A."/>
            <person name="Meier-kolthoff J.P."/>
            <person name="Ohm R.A."/>
            <person name="Otillar R.P."/>
            <person name="Pangilinan J."/>
            <person name="Peng Y."/>
            <person name="Rokas A."/>
            <person name="Rosa C.A."/>
            <person name="Scheuner C."/>
            <person name="Sibirny A.A."/>
            <person name="Slot J.C."/>
            <person name="Stielow J.B."/>
            <person name="Sun H."/>
            <person name="Kurtzman C.P."/>
            <person name="Blackwell M."/>
            <person name="Grigoriev I.V."/>
            <person name="Jeffries T.W."/>
        </authorList>
    </citation>
    <scope>NUCLEOTIDE SEQUENCE [LARGE SCALE GENOMIC DNA]</scope>
    <source>
        <strain evidence="6 7">NRRL YB-4993</strain>
    </source>
</reference>
<keyword evidence="4" id="KW-0560">Oxidoreductase</keyword>
<keyword evidence="3" id="KW-0274">FAD</keyword>
<dbReference type="OrthoDB" id="47494at2759"/>
<sequence length="402" mass="44816">MTLGNKQILISGAGIVGLLAAQALKARGVDFVIFDRDRDVHFREDAGWAITLHWALDTFLSLLPENLASEIYEAQVRKDFHLCDTGTFRYINASDGSTILSIPPSQRLRVRREQIRRILLKGIDVHWNCKLTRVAHLKCGRVVAQCESGREFQGDVLLGCDGANSQIRRLFCGDAGRLEVLPVRFCGAKVKISRAEEAHLARQFDPLLFQGTVPENETFFWFSMLSTPDYTLEEDGYFAQVNLSWKIRGQSDEPFGSATEKADAMLAHARGLHPQLHQLVARAAKSPENLVEIKLADWPEVRWDTHQGSVVLLGDVAHAMTMYRGEAANHGIADVADFIGQTDRYLKGDIPWADAVSNYCEQVYLRAQEAVLLSRQACLDAHDMSKITAGSASPLLTKRKIS</sequence>
<dbReference type="GO" id="GO:0004497">
    <property type="term" value="F:monooxygenase activity"/>
    <property type="evidence" value="ECO:0007669"/>
    <property type="project" value="UniProtKB-KW"/>
</dbReference>
<name>A0A1A0HE44_9ASCO</name>
<accession>A0A1A0HE44</accession>
<dbReference type="Pfam" id="PF13450">
    <property type="entry name" value="NAD_binding_8"/>
    <property type="match status" value="1"/>
</dbReference>
<organism evidence="6 7">
    <name type="scientific">Metschnikowia bicuspidata var. bicuspidata NRRL YB-4993</name>
    <dbReference type="NCBI Taxonomy" id="869754"/>
    <lineage>
        <taxon>Eukaryota</taxon>
        <taxon>Fungi</taxon>
        <taxon>Dikarya</taxon>
        <taxon>Ascomycota</taxon>
        <taxon>Saccharomycotina</taxon>
        <taxon>Pichiomycetes</taxon>
        <taxon>Metschnikowiaceae</taxon>
        <taxon>Metschnikowia</taxon>
    </lineage>
</organism>
<dbReference type="GeneID" id="30030225"/>
<keyword evidence="2" id="KW-0285">Flavoprotein</keyword>
<dbReference type="PRINTS" id="PR00420">
    <property type="entry name" value="RNGMNOXGNASE"/>
</dbReference>
<evidence type="ECO:0000256" key="1">
    <source>
        <dbReference type="ARBA" id="ARBA00001974"/>
    </source>
</evidence>
<evidence type="ECO:0000313" key="6">
    <source>
        <dbReference type="EMBL" id="OBA22379.1"/>
    </source>
</evidence>
<dbReference type="Proteomes" id="UP000092555">
    <property type="component" value="Unassembled WGS sequence"/>
</dbReference>